<dbReference type="InterPro" id="IPR000477">
    <property type="entry name" value="RT_dom"/>
</dbReference>
<evidence type="ECO:0000256" key="1">
    <source>
        <dbReference type="SAM" id="MobiDB-lite"/>
    </source>
</evidence>
<accession>A0A2S6CH10</accession>
<sequence>MVVPARTATRVTVQSREAIPHGRDFQFSPHPGRLGGLQRRVSVYSAIVDSAVDFVFVRNDTNFEAFIPARTRVGTVSEITYQGAYHVNPVQHELAALSDMPISLSDFHRQGLAARKSTSPIPASLPRPEIPDDTMERKSPAGATLYGTAEQRQRYDQLLSKHGRLFEDKGTTVKVPESEHMPVTLLPGSEAHRMPTITYPLSSPNRAVVDKAFDALHAQGKMSYTTQPTPFGFPVFVVWKTTEVDGQTVRKGRAVVDIRGLNKLVVKDSYPLPRQEDIVTALKGSRFITTIDAVSFFYQWQVAQVDRHKFTVNSYRGQEQLGVAIMGFANSVQYVQRQLDRILKKFNYCSRAYIDDIVIYSRTFEDHLLDLDRVFRALDEVDISISPAKTFVGFPSTKLLGQRVSGLGYTTHEEKVKAILDLPFPRTLKDLEFYVGITGWQRHYIPYFSQLVAPFEARKKHLLRLAPANKGNPRKRYVTKTLAWNEDENLVDVRRSYNLLQEIYRQATFLHHADPNRPLYVDLDSSRHGHAAVIYMVVDDPVPDPVKPLRFAATAVQPVLFLSKALSDIESRYPATELEVSGLL</sequence>
<organism evidence="4 5">
    <name type="scientific">Cercospora berteroae</name>
    <dbReference type="NCBI Taxonomy" id="357750"/>
    <lineage>
        <taxon>Eukaryota</taxon>
        <taxon>Fungi</taxon>
        <taxon>Dikarya</taxon>
        <taxon>Ascomycota</taxon>
        <taxon>Pezizomycotina</taxon>
        <taxon>Dothideomycetes</taxon>
        <taxon>Dothideomycetidae</taxon>
        <taxon>Mycosphaerellales</taxon>
        <taxon>Mycosphaerellaceae</taxon>
        <taxon>Cercospora</taxon>
    </lineage>
</organism>
<dbReference type="Gene3D" id="3.10.10.10">
    <property type="entry name" value="HIV Type 1 Reverse Transcriptase, subunit A, domain 1"/>
    <property type="match status" value="1"/>
</dbReference>
<proteinExistence type="predicted"/>
<evidence type="ECO:0000259" key="3">
    <source>
        <dbReference type="Pfam" id="PF17919"/>
    </source>
</evidence>
<evidence type="ECO:0000313" key="4">
    <source>
        <dbReference type="EMBL" id="PPJ59008.1"/>
    </source>
</evidence>
<evidence type="ECO:0000313" key="5">
    <source>
        <dbReference type="Proteomes" id="UP000237631"/>
    </source>
</evidence>
<dbReference type="PANTHER" id="PTHR33064:SF37">
    <property type="entry name" value="RIBONUCLEASE H"/>
    <property type="match status" value="1"/>
</dbReference>
<dbReference type="SUPFAM" id="SSF56672">
    <property type="entry name" value="DNA/RNA polymerases"/>
    <property type="match status" value="1"/>
</dbReference>
<gene>
    <name evidence="4" type="ORF">CBER1_11528</name>
</gene>
<dbReference type="CDD" id="cd01647">
    <property type="entry name" value="RT_LTR"/>
    <property type="match status" value="1"/>
</dbReference>
<evidence type="ECO:0000259" key="2">
    <source>
        <dbReference type="Pfam" id="PF00078"/>
    </source>
</evidence>
<keyword evidence="5" id="KW-1185">Reference proteome</keyword>
<dbReference type="STRING" id="357750.A0A2S6CH10"/>
<evidence type="ECO:0008006" key="6">
    <source>
        <dbReference type="Google" id="ProtNLM"/>
    </source>
</evidence>
<dbReference type="Pfam" id="PF17919">
    <property type="entry name" value="RT_RNaseH_2"/>
    <property type="match status" value="1"/>
</dbReference>
<reference evidence="5" key="1">
    <citation type="journal article" date="2017" name="bioRxiv">
        <title>Conservation of a gene cluster reveals novel cercosporin biosynthetic mechanisms and extends production to the genus Colletotrichum.</title>
        <authorList>
            <person name="de Jonge R."/>
            <person name="Ebert M.K."/>
            <person name="Huitt-Roehl C.R."/>
            <person name="Pal P."/>
            <person name="Suttle J.C."/>
            <person name="Spanner R.E."/>
            <person name="Neubauer J.D."/>
            <person name="Jurick W.M.II."/>
            <person name="Stott K.A."/>
            <person name="Secor G.A."/>
            <person name="Thomma B.P.H.J."/>
            <person name="Van de Peer Y."/>
            <person name="Townsend C.A."/>
            <person name="Bolton M.D."/>
        </authorList>
    </citation>
    <scope>NUCLEOTIDE SEQUENCE [LARGE SCALE GENOMIC DNA]</scope>
    <source>
        <strain evidence="5">CBS538.71</strain>
    </source>
</reference>
<feature type="region of interest" description="Disordered" evidence="1">
    <location>
        <begin position="115"/>
        <end position="147"/>
    </location>
</feature>
<name>A0A2S6CH10_9PEZI</name>
<dbReference type="PANTHER" id="PTHR33064">
    <property type="entry name" value="POL PROTEIN"/>
    <property type="match status" value="1"/>
</dbReference>
<dbReference type="InterPro" id="IPR043128">
    <property type="entry name" value="Rev_trsase/Diguanyl_cyclase"/>
</dbReference>
<dbReference type="InterPro" id="IPR043502">
    <property type="entry name" value="DNA/RNA_pol_sf"/>
</dbReference>
<protein>
    <recommendedName>
        <fullName evidence="6">Reverse transcriptase domain-containing protein</fullName>
    </recommendedName>
</protein>
<comment type="caution">
    <text evidence="4">The sequence shown here is derived from an EMBL/GenBank/DDBJ whole genome shotgun (WGS) entry which is preliminary data.</text>
</comment>
<feature type="domain" description="Reverse transcriptase/retrotransposon-derived protein RNase H-like" evidence="3">
    <location>
        <begin position="495"/>
        <end position="581"/>
    </location>
</feature>
<dbReference type="Pfam" id="PF00078">
    <property type="entry name" value="RVT_1"/>
    <property type="match status" value="1"/>
</dbReference>
<dbReference type="Gene3D" id="3.30.70.270">
    <property type="match status" value="2"/>
</dbReference>
<dbReference type="EMBL" id="PNEN01000426">
    <property type="protein sequence ID" value="PPJ59008.1"/>
    <property type="molecule type" value="Genomic_DNA"/>
</dbReference>
<dbReference type="AlphaFoldDB" id="A0A2S6CH10"/>
<dbReference type="Proteomes" id="UP000237631">
    <property type="component" value="Unassembled WGS sequence"/>
</dbReference>
<dbReference type="OrthoDB" id="5599418at2759"/>
<feature type="domain" description="Reverse transcriptase" evidence="2">
    <location>
        <begin position="253"/>
        <end position="402"/>
    </location>
</feature>
<dbReference type="InterPro" id="IPR051320">
    <property type="entry name" value="Viral_Replic_Matur_Polypro"/>
</dbReference>
<dbReference type="InterPro" id="IPR041577">
    <property type="entry name" value="RT_RNaseH_2"/>
</dbReference>